<feature type="transmembrane region" description="Helical" evidence="6">
    <location>
        <begin position="117"/>
        <end position="139"/>
    </location>
</feature>
<evidence type="ECO:0000313" key="7">
    <source>
        <dbReference type="EMBL" id="UWP84747.1"/>
    </source>
</evidence>
<keyword evidence="3" id="KW-0963">Cytoplasm</keyword>
<dbReference type="PANTHER" id="PTHR44085:SF2">
    <property type="entry name" value="SEPIAPTERIN REDUCTASE"/>
    <property type="match status" value="1"/>
</dbReference>
<dbReference type="RefSeq" id="WP_259862694.1">
    <property type="nucleotide sequence ID" value="NZ_BAAAST010000011.1"/>
</dbReference>
<evidence type="ECO:0000313" key="8">
    <source>
        <dbReference type="Proteomes" id="UP001059617"/>
    </source>
</evidence>
<accession>A0ABY5W5B7</accession>
<dbReference type="Proteomes" id="UP001059617">
    <property type="component" value="Chromosome"/>
</dbReference>
<sequence>MRSVVLTGASRGLGAALFQALQADGARVYGLARTFTAEQELLAAQRPASVWLRAGDLGDTGSGVPAPDGLGLAGGGLPSGAELAAFVGDAGPDDEVVLLHNAATVEPIALAGDLPPAAVLAAVNLNLVAPILLTNLFLATFRASRARLRIVYVASAAAHRAYPGWATYCATKAGAEAFMRCVGEAAGAPCEVEIIDPGAIETQMQRTLRDLGAGLPGHARLVERHQVGDIGDPSMVAKGIVQRHFPPLVPLAENNAAAA</sequence>
<evidence type="ECO:0000256" key="2">
    <source>
        <dbReference type="ARBA" id="ARBA00006484"/>
    </source>
</evidence>
<keyword evidence="5" id="KW-0560">Oxidoreductase</keyword>
<gene>
    <name evidence="7" type="ORF">Dfulv_11170</name>
</gene>
<dbReference type="PRINTS" id="PR00081">
    <property type="entry name" value="GDHRDH"/>
</dbReference>
<evidence type="ECO:0000256" key="6">
    <source>
        <dbReference type="SAM" id="Phobius"/>
    </source>
</evidence>
<keyword evidence="6" id="KW-0812">Transmembrane</keyword>
<evidence type="ECO:0000256" key="5">
    <source>
        <dbReference type="ARBA" id="ARBA00023002"/>
    </source>
</evidence>
<comment type="similarity">
    <text evidence="2">Belongs to the short-chain dehydrogenases/reductases (SDR) family.</text>
</comment>
<name>A0ABY5W5B7_9ACTN</name>
<keyword evidence="4" id="KW-0521">NADP</keyword>
<dbReference type="Gene3D" id="3.40.50.720">
    <property type="entry name" value="NAD(P)-binding Rossmann-like Domain"/>
    <property type="match status" value="1"/>
</dbReference>
<reference evidence="7" key="1">
    <citation type="submission" date="2021-04" db="EMBL/GenBank/DDBJ databases">
        <authorList>
            <person name="Hartkoorn R.C."/>
            <person name="Beaudoing E."/>
            <person name="Hot D."/>
        </authorList>
    </citation>
    <scope>NUCLEOTIDE SEQUENCE</scope>
    <source>
        <strain evidence="7">NRRL B-16292</strain>
    </source>
</reference>
<dbReference type="PROSITE" id="PS00061">
    <property type="entry name" value="ADH_SHORT"/>
    <property type="match status" value="1"/>
</dbReference>
<dbReference type="InterPro" id="IPR020904">
    <property type="entry name" value="Sc_DH/Rdtase_CS"/>
</dbReference>
<dbReference type="PANTHER" id="PTHR44085">
    <property type="entry name" value="SEPIAPTERIN REDUCTASE"/>
    <property type="match status" value="1"/>
</dbReference>
<dbReference type="SUPFAM" id="SSF51735">
    <property type="entry name" value="NAD(P)-binding Rossmann-fold domains"/>
    <property type="match status" value="1"/>
</dbReference>
<keyword evidence="8" id="KW-1185">Reference proteome</keyword>
<proteinExistence type="inferred from homology"/>
<keyword evidence="6" id="KW-0472">Membrane</keyword>
<organism evidence="7 8">
    <name type="scientific">Dactylosporangium fulvum</name>
    <dbReference type="NCBI Taxonomy" id="53359"/>
    <lineage>
        <taxon>Bacteria</taxon>
        <taxon>Bacillati</taxon>
        <taxon>Actinomycetota</taxon>
        <taxon>Actinomycetes</taxon>
        <taxon>Micromonosporales</taxon>
        <taxon>Micromonosporaceae</taxon>
        <taxon>Dactylosporangium</taxon>
    </lineage>
</organism>
<protein>
    <submittedName>
        <fullName evidence="7">SDR family NAD(P)-dependent oxidoreductase</fullName>
    </submittedName>
</protein>
<evidence type="ECO:0000256" key="1">
    <source>
        <dbReference type="ARBA" id="ARBA00004496"/>
    </source>
</evidence>
<comment type="subcellular location">
    <subcellularLocation>
        <location evidence="1">Cytoplasm</location>
    </subcellularLocation>
</comment>
<dbReference type="InterPro" id="IPR002347">
    <property type="entry name" value="SDR_fam"/>
</dbReference>
<reference evidence="7" key="2">
    <citation type="submission" date="2022-09" db="EMBL/GenBank/DDBJ databases">
        <title>Biosynthetic gene clusters of Dactylosporangioum fulvum.</title>
        <authorList>
            <person name="Caradec T."/>
        </authorList>
    </citation>
    <scope>NUCLEOTIDE SEQUENCE</scope>
    <source>
        <strain evidence="7">NRRL B-16292</strain>
    </source>
</reference>
<dbReference type="Pfam" id="PF00106">
    <property type="entry name" value="adh_short"/>
    <property type="match status" value="1"/>
</dbReference>
<evidence type="ECO:0000256" key="3">
    <source>
        <dbReference type="ARBA" id="ARBA00022490"/>
    </source>
</evidence>
<dbReference type="InterPro" id="IPR036291">
    <property type="entry name" value="NAD(P)-bd_dom_sf"/>
</dbReference>
<keyword evidence="6" id="KW-1133">Transmembrane helix</keyword>
<dbReference type="InterPro" id="IPR051721">
    <property type="entry name" value="Biopterin_syn/organic_redct"/>
</dbReference>
<dbReference type="EMBL" id="CP073720">
    <property type="protein sequence ID" value="UWP84747.1"/>
    <property type="molecule type" value="Genomic_DNA"/>
</dbReference>
<evidence type="ECO:0000256" key="4">
    <source>
        <dbReference type="ARBA" id="ARBA00022857"/>
    </source>
</evidence>